<gene>
    <name evidence="2" type="ORF">J2Z17_003653</name>
</gene>
<evidence type="ECO:0000313" key="3">
    <source>
        <dbReference type="Proteomes" id="UP000759443"/>
    </source>
</evidence>
<keyword evidence="1" id="KW-1133">Transmembrane helix</keyword>
<keyword evidence="1" id="KW-0812">Transmembrane</keyword>
<evidence type="ECO:0000313" key="2">
    <source>
        <dbReference type="EMBL" id="MBP1852198.1"/>
    </source>
</evidence>
<keyword evidence="1" id="KW-0472">Membrane</keyword>
<keyword evidence="3" id="KW-1185">Reference proteome</keyword>
<dbReference type="RefSeq" id="WP_209947040.1">
    <property type="nucleotide sequence ID" value="NZ_JAGGJU010000010.1"/>
</dbReference>
<dbReference type="Proteomes" id="UP000759443">
    <property type="component" value="Unassembled WGS sequence"/>
</dbReference>
<evidence type="ECO:0000256" key="1">
    <source>
        <dbReference type="SAM" id="Phobius"/>
    </source>
</evidence>
<proteinExistence type="predicted"/>
<dbReference type="EMBL" id="JAGGJU010000010">
    <property type="protein sequence ID" value="MBP1852198.1"/>
    <property type="molecule type" value="Genomic_DNA"/>
</dbReference>
<comment type="caution">
    <text evidence="2">The sequence shown here is derived from an EMBL/GenBank/DDBJ whole genome shotgun (WGS) entry which is preliminary data.</text>
</comment>
<name>A0ABS4E2P8_9HYPH</name>
<evidence type="ECO:0008006" key="4">
    <source>
        <dbReference type="Google" id="ProtNLM"/>
    </source>
</evidence>
<sequence length="50" mass="5638">MPTLFRFLFLCATVVGIVYAVMLALVVFVTPHDRDVVVRIPTEKVNPPDH</sequence>
<reference evidence="2 3" key="1">
    <citation type="submission" date="2021-03" db="EMBL/GenBank/DDBJ databases">
        <title>Genomic Encyclopedia of Type Strains, Phase IV (KMG-IV): sequencing the most valuable type-strain genomes for metagenomic binning, comparative biology and taxonomic classification.</title>
        <authorList>
            <person name="Goeker M."/>
        </authorList>
    </citation>
    <scope>NUCLEOTIDE SEQUENCE [LARGE SCALE GENOMIC DNA]</scope>
    <source>
        <strain evidence="2 3">DSM 21600</strain>
    </source>
</reference>
<accession>A0ABS4E2P8</accession>
<feature type="transmembrane region" description="Helical" evidence="1">
    <location>
        <begin position="7"/>
        <end position="29"/>
    </location>
</feature>
<organism evidence="2 3">
    <name type="scientific">Rhizobium halophytocola</name>
    <dbReference type="NCBI Taxonomy" id="735519"/>
    <lineage>
        <taxon>Bacteria</taxon>
        <taxon>Pseudomonadati</taxon>
        <taxon>Pseudomonadota</taxon>
        <taxon>Alphaproteobacteria</taxon>
        <taxon>Hyphomicrobiales</taxon>
        <taxon>Rhizobiaceae</taxon>
        <taxon>Rhizobium/Agrobacterium group</taxon>
        <taxon>Rhizobium</taxon>
    </lineage>
</organism>
<protein>
    <recommendedName>
        <fullName evidence="4">Histidine kinase</fullName>
    </recommendedName>
</protein>